<dbReference type="InterPro" id="IPR051091">
    <property type="entry name" value="O-Glucosyltr/Glycosyltrsf_90"/>
</dbReference>
<protein>
    <submittedName>
        <fullName evidence="4">Arabidopsis thaliana protein of uncharacterized function (DUF821)</fullName>
    </submittedName>
    <submittedName>
        <fullName evidence="3">Lipopolysaccharide biosynthesis protein</fullName>
    </submittedName>
</protein>
<dbReference type="InterPro" id="IPR006598">
    <property type="entry name" value="CAP10"/>
</dbReference>
<dbReference type="RefSeq" id="WP_025003525.1">
    <property type="nucleotide sequence ID" value="NZ_JRFA01000009.1"/>
</dbReference>
<evidence type="ECO:0000313" key="3">
    <source>
        <dbReference type="EMBL" id="KGN74896.1"/>
    </source>
</evidence>
<gene>
    <name evidence="3" type="ORF">HQ47_02985</name>
    <name evidence="4" type="ORF">NCTC11632_01174</name>
</gene>
<evidence type="ECO:0000313" key="5">
    <source>
        <dbReference type="Proteomes" id="UP000030103"/>
    </source>
</evidence>
<dbReference type="SMART" id="SM00672">
    <property type="entry name" value="CAP10"/>
    <property type="match status" value="1"/>
</dbReference>
<evidence type="ECO:0000256" key="1">
    <source>
        <dbReference type="ARBA" id="ARBA00022679"/>
    </source>
</evidence>
<name>A0A0A2E7R1_9PORP</name>
<dbReference type="Proteomes" id="UP000030103">
    <property type="component" value="Unassembled WGS sequence"/>
</dbReference>
<proteinExistence type="predicted"/>
<dbReference type="Proteomes" id="UP000254156">
    <property type="component" value="Unassembled WGS sequence"/>
</dbReference>
<keyword evidence="5" id="KW-1185">Reference proteome</keyword>
<reference evidence="4 6" key="2">
    <citation type="submission" date="2018-06" db="EMBL/GenBank/DDBJ databases">
        <authorList>
            <consortium name="Pathogen Informatics"/>
            <person name="Doyle S."/>
        </authorList>
    </citation>
    <scope>NUCLEOTIDE SEQUENCE [LARGE SCALE GENOMIC DNA]</scope>
    <source>
        <strain evidence="4 6">NCTC11632</strain>
    </source>
</reference>
<dbReference type="PANTHER" id="PTHR12203">
    <property type="entry name" value="KDEL LYS-ASP-GLU-LEU CONTAINING - RELATED"/>
    <property type="match status" value="1"/>
</dbReference>
<evidence type="ECO:0000313" key="4">
    <source>
        <dbReference type="EMBL" id="SUB89078.1"/>
    </source>
</evidence>
<sequence>MCAVSFLKKTGKNSKFLYYTKSTFRYIVPKFFFQYRLKAVLRGVERRSDYSCILERVNYYNKLNTLVKLPQEAKTAGEHSMKNMGSVYFFDSYEFVRWFPSHLRWIVTPGDTNYHVPVPSIVKARPLSGDNKNSVLLNMDKVRHFIFLKDKKVFTEKQDKVIFRGDTKNKENRQVFLEMFHDHPLFDVGDTSPDPQSNSADKLTLYEHLDYKFIVSLEGNDVASNLKWVMSSNSIAVMPKPTCETWFMEGCLIPDYHYIEVKSDYSDFVERIQYYIEHPDEAQQIIDHAHEYIAQFQDKKRERLISLLVLKKYFDFTE</sequence>
<reference evidence="3 5" key="1">
    <citation type="submission" date="2014-09" db="EMBL/GenBank/DDBJ databases">
        <title>Draft Genome Sequence of Porphyromonas macacae COT-192_OH2859.</title>
        <authorList>
            <person name="Wallis C."/>
            <person name="Deusch O."/>
            <person name="O'Flynn C."/>
            <person name="Davis I."/>
            <person name="Horsfall A."/>
            <person name="Kirkwood N."/>
            <person name="Harris S."/>
            <person name="Eisen J.A."/>
            <person name="Coil D.A."/>
            <person name="Darling A.E."/>
            <person name="Jospin G."/>
            <person name="Alexiev A."/>
        </authorList>
    </citation>
    <scope>NUCLEOTIDE SEQUENCE [LARGE SCALE GENOMIC DNA]</scope>
    <source>
        <strain evidence="5">COT-192 OH2859</strain>
        <strain evidence="3">COT-192_OH2859</strain>
    </source>
</reference>
<dbReference type="eggNOG" id="ENOG502Z7XI">
    <property type="taxonomic scope" value="Bacteria"/>
</dbReference>
<accession>A0A0A2E7R1</accession>
<dbReference type="OrthoDB" id="767964at2"/>
<keyword evidence="1" id="KW-0808">Transferase</keyword>
<dbReference type="EMBL" id="JRFA01000009">
    <property type="protein sequence ID" value="KGN74896.1"/>
    <property type="molecule type" value="Genomic_DNA"/>
</dbReference>
<dbReference type="AlphaFoldDB" id="A0A0A2E7R1"/>
<dbReference type="GO" id="GO:0016740">
    <property type="term" value="F:transferase activity"/>
    <property type="evidence" value="ECO:0007669"/>
    <property type="project" value="UniProtKB-KW"/>
</dbReference>
<organism evidence="3 5">
    <name type="scientific">Porphyromonas macacae</name>
    <dbReference type="NCBI Taxonomy" id="28115"/>
    <lineage>
        <taxon>Bacteria</taxon>
        <taxon>Pseudomonadati</taxon>
        <taxon>Bacteroidota</taxon>
        <taxon>Bacteroidia</taxon>
        <taxon>Bacteroidales</taxon>
        <taxon>Porphyromonadaceae</taxon>
        <taxon>Porphyromonas</taxon>
    </lineage>
</organism>
<dbReference type="PANTHER" id="PTHR12203:SF35">
    <property type="entry name" value="PROTEIN O-GLUCOSYLTRANSFERASE 1"/>
    <property type="match status" value="1"/>
</dbReference>
<dbReference type="STRING" id="28115.HQ47_02985"/>
<evidence type="ECO:0000259" key="2">
    <source>
        <dbReference type="SMART" id="SM00672"/>
    </source>
</evidence>
<dbReference type="Pfam" id="PF05686">
    <property type="entry name" value="Glyco_transf_90"/>
    <property type="match status" value="1"/>
</dbReference>
<feature type="domain" description="Glycosyl transferase CAP10" evidence="2">
    <location>
        <begin position="67"/>
        <end position="314"/>
    </location>
</feature>
<dbReference type="EMBL" id="UGTF01000002">
    <property type="protein sequence ID" value="SUB89078.1"/>
    <property type="molecule type" value="Genomic_DNA"/>
</dbReference>
<evidence type="ECO:0000313" key="6">
    <source>
        <dbReference type="Proteomes" id="UP000254156"/>
    </source>
</evidence>